<dbReference type="AlphaFoldDB" id="A0A5B8NJ43"/>
<dbReference type="PANTHER" id="PTHR30404:SF0">
    <property type="entry name" value="N-ACETYLMURAMOYL-L-ALANINE AMIDASE AMIC"/>
    <property type="match status" value="1"/>
</dbReference>
<evidence type="ECO:0000256" key="2">
    <source>
        <dbReference type="SAM" id="MobiDB-lite"/>
    </source>
</evidence>
<reference evidence="4" key="1">
    <citation type="submission" date="2019-08" db="EMBL/GenBank/DDBJ databases">
        <title>Carotenoids and Carotenoid Binding Proteins in the Halophilic Cyanobacterium Euhalothece sp. ZM00.</title>
        <authorList>
            <person name="Cho S.M."/>
            <person name="Song J.Y."/>
            <person name="Park Y.-I."/>
        </authorList>
    </citation>
    <scope>NUCLEOTIDE SEQUENCE [LARGE SCALE GENOMIC DNA]</scope>
    <source>
        <strain evidence="4">Z-M001</strain>
    </source>
</reference>
<feature type="domain" description="AMIN" evidence="3">
    <location>
        <begin position="33"/>
        <end position="113"/>
    </location>
</feature>
<dbReference type="RefSeq" id="WP_146294607.1">
    <property type="nucleotide sequence ID" value="NZ_CP042326.1"/>
</dbReference>
<dbReference type="Gene3D" id="2.60.40.3500">
    <property type="match status" value="1"/>
</dbReference>
<proteinExistence type="predicted"/>
<dbReference type="EMBL" id="CP042326">
    <property type="protein sequence ID" value="QDZ38996.1"/>
    <property type="molecule type" value="Genomic_DNA"/>
</dbReference>
<organism evidence="4 5">
    <name type="scientific">Euhalothece natronophila Z-M001</name>
    <dbReference type="NCBI Taxonomy" id="522448"/>
    <lineage>
        <taxon>Bacteria</taxon>
        <taxon>Bacillati</taxon>
        <taxon>Cyanobacteriota</taxon>
        <taxon>Cyanophyceae</taxon>
        <taxon>Oscillatoriophycideae</taxon>
        <taxon>Chroococcales</taxon>
        <taxon>Halothecacae</taxon>
        <taxon>Halothece cluster</taxon>
        <taxon>Euhalothece</taxon>
    </lineage>
</organism>
<dbReference type="OrthoDB" id="419483at2"/>
<evidence type="ECO:0000256" key="1">
    <source>
        <dbReference type="ARBA" id="ARBA00022801"/>
    </source>
</evidence>
<keyword evidence="5" id="KW-1185">Reference proteome</keyword>
<accession>A0A5B8NJ43</accession>
<evidence type="ECO:0000313" key="4">
    <source>
        <dbReference type="EMBL" id="QDZ38996.1"/>
    </source>
</evidence>
<dbReference type="GO" id="GO:0008745">
    <property type="term" value="F:N-acetylmuramoyl-L-alanine amidase activity"/>
    <property type="evidence" value="ECO:0007669"/>
    <property type="project" value="TreeGrafter"/>
</dbReference>
<dbReference type="InterPro" id="IPR050695">
    <property type="entry name" value="N-acetylmuramoyl_amidase_3"/>
</dbReference>
<gene>
    <name evidence="4" type="ORF">FRE64_03005</name>
</gene>
<evidence type="ECO:0000313" key="5">
    <source>
        <dbReference type="Proteomes" id="UP000318453"/>
    </source>
</evidence>
<dbReference type="PANTHER" id="PTHR30404">
    <property type="entry name" value="N-ACETYLMURAMOYL-L-ALANINE AMIDASE"/>
    <property type="match status" value="1"/>
</dbReference>
<feature type="region of interest" description="Disordered" evidence="2">
    <location>
        <begin position="157"/>
        <end position="183"/>
    </location>
</feature>
<protein>
    <submittedName>
        <fullName evidence="4">AMIN domain-containing protein</fullName>
    </submittedName>
</protein>
<name>A0A5B8NJ43_9CHRO</name>
<keyword evidence="1" id="KW-0378">Hydrolase</keyword>
<dbReference type="GO" id="GO:0030288">
    <property type="term" value="C:outer membrane-bounded periplasmic space"/>
    <property type="evidence" value="ECO:0007669"/>
    <property type="project" value="TreeGrafter"/>
</dbReference>
<dbReference type="Pfam" id="PF11741">
    <property type="entry name" value="AMIN"/>
    <property type="match status" value="1"/>
</dbReference>
<dbReference type="KEGG" id="enn:FRE64_03005"/>
<dbReference type="Proteomes" id="UP000318453">
    <property type="component" value="Chromosome"/>
</dbReference>
<evidence type="ECO:0000259" key="3">
    <source>
        <dbReference type="Pfam" id="PF11741"/>
    </source>
</evidence>
<dbReference type="InterPro" id="IPR021731">
    <property type="entry name" value="AMIN_dom"/>
</dbReference>
<feature type="compositionally biased region" description="Low complexity" evidence="2">
    <location>
        <begin position="168"/>
        <end position="180"/>
    </location>
</feature>
<sequence length="307" mass="34659">MFFLPLRPRLLILICSYFVLSYAPSAFALSEWEFNPETSHLQFTLEDSLTPTYFFLDDPKRIVIDIPKTQLEGDSIQQNYQGLIQEIRIGQFEEETARIVLELAPDATLASDEISLNATAKGEEKQWQLNPTLEKVEFPLSTLMTIPSLEEKAVISSQQKVQVPSPPSEQARSSQESSSELTLPAGTEFQVRYRGETSLKLEVDQPWQEVLFLESELTNEEGELIASNQTPVIGKFETTSEGTRFVTQALITTVEPTATRELNTVIPLKAHSSLINNPESKSSSNQITICPDTLLTLELREDWNYQR</sequence>